<gene>
    <name evidence="2" type="ORF">DPMN_030018</name>
</gene>
<feature type="compositionally biased region" description="Basic residues" evidence="1">
    <location>
        <begin position="94"/>
        <end position="105"/>
    </location>
</feature>
<reference evidence="2" key="2">
    <citation type="submission" date="2020-11" db="EMBL/GenBank/DDBJ databases">
        <authorList>
            <person name="McCartney M.A."/>
            <person name="Auch B."/>
            <person name="Kono T."/>
            <person name="Mallez S."/>
            <person name="Becker A."/>
            <person name="Gohl D.M."/>
            <person name="Silverstein K.A.T."/>
            <person name="Koren S."/>
            <person name="Bechman K.B."/>
            <person name="Herman A."/>
            <person name="Abrahante J.E."/>
            <person name="Garbe J."/>
        </authorList>
    </citation>
    <scope>NUCLEOTIDE SEQUENCE</scope>
    <source>
        <strain evidence="2">Duluth1</strain>
        <tissue evidence="2">Whole animal</tissue>
    </source>
</reference>
<comment type="caution">
    <text evidence="2">The sequence shown here is derived from an EMBL/GenBank/DDBJ whole genome shotgun (WGS) entry which is preliminary data.</text>
</comment>
<feature type="region of interest" description="Disordered" evidence="1">
    <location>
        <begin position="84"/>
        <end position="105"/>
    </location>
</feature>
<name>A0A9D4RHX2_DREPO</name>
<evidence type="ECO:0000313" key="2">
    <source>
        <dbReference type="EMBL" id="KAH3866895.1"/>
    </source>
</evidence>
<evidence type="ECO:0000256" key="1">
    <source>
        <dbReference type="SAM" id="MobiDB-lite"/>
    </source>
</evidence>
<reference evidence="2" key="1">
    <citation type="journal article" date="2019" name="bioRxiv">
        <title>The Genome of the Zebra Mussel, Dreissena polymorpha: A Resource for Invasive Species Research.</title>
        <authorList>
            <person name="McCartney M.A."/>
            <person name="Auch B."/>
            <person name="Kono T."/>
            <person name="Mallez S."/>
            <person name="Zhang Y."/>
            <person name="Obille A."/>
            <person name="Becker A."/>
            <person name="Abrahante J.E."/>
            <person name="Garbe J."/>
            <person name="Badalamenti J.P."/>
            <person name="Herman A."/>
            <person name="Mangelson H."/>
            <person name="Liachko I."/>
            <person name="Sullivan S."/>
            <person name="Sone E.D."/>
            <person name="Koren S."/>
            <person name="Silverstein K.A.T."/>
            <person name="Beckman K.B."/>
            <person name="Gohl D.M."/>
        </authorList>
    </citation>
    <scope>NUCLEOTIDE SEQUENCE</scope>
    <source>
        <strain evidence="2">Duluth1</strain>
        <tissue evidence="2">Whole animal</tissue>
    </source>
</reference>
<sequence length="122" mass="14183">MDLSKFISNVEQIVEGEKMERCRAVRGTGNFRLTEQFKHHQMSIDLWEMLTEELRERKIKQFLCDYRKSHPNVVVSTDGSRTLIKTPSAGKKNLPTKKKTSRAVKNAIRKKKTLKIDVKLLP</sequence>
<dbReference type="Proteomes" id="UP000828390">
    <property type="component" value="Unassembled WGS sequence"/>
</dbReference>
<dbReference type="AlphaFoldDB" id="A0A9D4RHX2"/>
<protein>
    <submittedName>
        <fullName evidence="2">Uncharacterized protein</fullName>
    </submittedName>
</protein>
<keyword evidence="3" id="KW-1185">Reference proteome</keyword>
<proteinExistence type="predicted"/>
<organism evidence="2 3">
    <name type="scientific">Dreissena polymorpha</name>
    <name type="common">Zebra mussel</name>
    <name type="synonym">Mytilus polymorpha</name>
    <dbReference type="NCBI Taxonomy" id="45954"/>
    <lineage>
        <taxon>Eukaryota</taxon>
        <taxon>Metazoa</taxon>
        <taxon>Spiralia</taxon>
        <taxon>Lophotrochozoa</taxon>
        <taxon>Mollusca</taxon>
        <taxon>Bivalvia</taxon>
        <taxon>Autobranchia</taxon>
        <taxon>Heteroconchia</taxon>
        <taxon>Euheterodonta</taxon>
        <taxon>Imparidentia</taxon>
        <taxon>Neoheterodontei</taxon>
        <taxon>Myida</taxon>
        <taxon>Dreissenoidea</taxon>
        <taxon>Dreissenidae</taxon>
        <taxon>Dreissena</taxon>
    </lineage>
</organism>
<accession>A0A9D4RHX2</accession>
<evidence type="ECO:0000313" key="3">
    <source>
        <dbReference type="Proteomes" id="UP000828390"/>
    </source>
</evidence>
<dbReference type="EMBL" id="JAIWYP010000002">
    <property type="protein sequence ID" value="KAH3866895.1"/>
    <property type="molecule type" value="Genomic_DNA"/>
</dbReference>